<name>A0ABQ7DXE8_BRACR</name>
<evidence type="ECO:0000256" key="1">
    <source>
        <dbReference type="SAM" id="MobiDB-lite"/>
    </source>
</evidence>
<dbReference type="EMBL" id="QGKV02000649">
    <property type="protein sequence ID" value="KAF3581885.1"/>
    <property type="molecule type" value="Genomic_DNA"/>
</dbReference>
<keyword evidence="3" id="KW-1185">Reference proteome</keyword>
<proteinExistence type="predicted"/>
<organism evidence="2 3">
    <name type="scientific">Brassica cretica</name>
    <name type="common">Mustard</name>
    <dbReference type="NCBI Taxonomy" id="69181"/>
    <lineage>
        <taxon>Eukaryota</taxon>
        <taxon>Viridiplantae</taxon>
        <taxon>Streptophyta</taxon>
        <taxon>Embryophyta</taxon>
        <taxon>Tracheophyta</taxon>
        <taxon>Spermatophyta</taxon>
        <taxon>Magnoliopsida</taxon>
        <taxon>eudicotyledons</taxon>
        <taxon>Gunneridae</taxon>
        <taxon>Pentapetalae</taxon>
        <taxon>rosids</taxon>
        <taxon>malvids</taxon>
        <taxon>Brassicales</taxon>
        <taxon>Brassicaceae</taxon>
        <taxon>Brassiceae</taxon>
        <taxon>Brassica</taxon>
    </lineage>
</organism>
<feature type="region of interest" description="Disordered" evidence="1">
    <location>
        <begin position="88"/>
        <end position="119"/>
    </location>
</feature>
<reference evidence="2 3" key="1">
    <citation type="journal article" date="2020" name="BMC Genomics">
        <title>Intraspecific diversification of the crop wild relative Brassica cretica Lam. using demographic model selection.</title>
        <authorList>
            <person name="Kioukis A."/>
            <person name="Michalopoulou V.A."/>
            <person name="Briers L."/>
            <person name="Pirintsos S."/>
            <person name="Studholme D.J."/>
            <person name="Pavlidis P."/>
            <person name="Sarris P.F."/>
        </authorList>
    </citation>
    <scope>NUCLEOTIDE SEQUENCE [LARGE SCALE GENOMIC DNA]</scope>
    <source>
        <strain evidence="3">cv. PFS-1207/04</strain>
    </source>
</reference>
<evidence type="ECO:0000313" key="2">
    <source>
        <dbReference type="EMBL" id="KAF3581885.1"/>
    </source>
</evidence>
<protein>
    <submittedName>
        <fullName evidence="2">Uncharacterized protein</fullName>
    </submittedName>
</protein>
<comment type="caution">
    <text evidence="2">The sequence shown here is derived from an EMBL/GenBank/DDBJ whole genome shotgun (WGS) entry which is preliminary data.</text>
</comment>
<dbReference type="Proteomes" id="UP000266723">
    <property type="component" value="Unassembled WGS sequence"/>
</dbReference>
<sequence length="119" mass="12935">MSTDNQQTRVNGDISDNIGTTLAANVSTVNANANTAAFEEMFTAFKKKSEEKEKFIGSLAKHVEVLTARTRAILPRGPTKLRGRRLDFATPLDRPGNTQYNPTAENLGKPSTTRAGNRG</sequence>
<evidence type="ECO:0000313" key="3">
    <source>
        <dbReference type="Proteomes" id="UP000266723"/>
    </source>
</evidence>
<gene>
    <name evidence="2" type="ORF">DY000_02030896</name>
</gene>
<feature type="compositionally biased region" description="Polar residues" evidence="1">
    <location>
        <begin position="96"/>
        <end position="119"/>
    </location>
</feature>
<accession>A0ABQ7DXE8</accession>